<dbReference type="Proteomes" id="UP000002402">
    <property type="component" value="Chromosome"/>
</dbReference>
<name>Q1D2S7_MYXXD</name>
<sequence length="49" mass="4817">MSGVAEVLLGVDLAILHASGLAAGASSPCSSPSFQPRAARPAALRCVLP</sequence>
<proteinExistence type="predicted"/>
<protein>
    <submittedName>
        <fullName evidence="1">Uncharacterized protein</fullName>
    </submittedName>
</protein>
<dbReference type="EnsemblBacteria" id="ABF87099">
    <property type="protein sequence ID" value="ABF87099"/>
    <property type="gene ID" value="MXAN_4889"/>
</dbReference>
<accession>Q1D2S7</accession>
<evidence type="ECO:0000313" key="2">
    <source>
        <dbReference type="Proteomes" id="UP000002402"/>
    </source>
</evidence>
<dbReference type="HOGENOM" id="CLU_3138051_0_0_7"/>
<reference evidence="1 2" key="1">
    <citation type="journal article" date="2006" name="Proc. Natl. Acad. Sci. U.S.A.">
        <title>Evolution of sensory complexity recorded in a myxobacterial genome.</title>
        <authorList>
            <person name="Goldman B.S."/>
            <person name="Nierman W.C."/>
            <person name="Kaiser D."/>
            <person name="Slater S.C."/>
            <person name="Durkin A.S."/>
            <person name="Eisen J.A."/>
            <person name="Ronning C.M."/>
            <person name="Barbazuk W.B."/>
            <person name="Blanchard M."/>
            <person name="Field C."/>
            <person name="Halling C."/>
            <person name="Hinkle G."/>
            <person name="Iartchuk O."/>
            <person name="Kim H.S."/>
            <person name="Mackenzie C."/>
            <person name="Madupu R."/>
            <person name="Miller N."/>
            <person name="Shvartsbeyn A."/>
            <person name="Sullivan S.A."/>
            <person name="Vaudin M."/>
            <person name="Wiegand R."/>
            <person name="Kaplan H.B."/>
        </authorList>
    </citation>
    <scope>NUCLEOTIDE SEQUENCE [LARGE SCALE GENOMIC DNA]</scope>
    <source>
        <strain evidence="2">DK1622</strain>
    </source>
</reference>
<evidence type="ECO:0000313" key="1">
    <source>
        <dbReference type="EMBL" id="ABF87099.1"/>
    </source>
</evidence>
<gene>
    <name evidence="1" type="ordered locus">MXAN_4889</name>
</gene>
<dbReference type="AlphaFoldDB" id="Q1D2S7"/>
<dbReference type="KEGG" id="mxa:MXAN_4889"/>
<organism evidence="1 2">
    <name type="scientific">Myxococcus xanthus (strain DK1622)</name>
    <dbReference type="NCBI Taxonomy" id="246197"/>
    <lineage>
        <taxon>Bacteria</taxon>
        <taxon>Pseudomonadati</taxon>
        <taxon>Myxococcota</taxon>
        <taxon>Myxococcia</taxon>
        <taxon>Myxococcales</taxon>
        <taxon>Cystobacterineae</taxon>
        <taxon>Myxococcaceae</taxon>
        <taxon>Myxococcus</taxon>
    </lineage>
</organism>
<keyword evidence="2" id="KW-1185">Reference proteome</keyword>
<dbReference type="STRING" id="246197.MXAN_4889"/>
<dbReference type="EMBL" id="CP000113">
    <property type="protein sequence ID" value="ABF87099.1"/>
    <property type="molecule type" value="Genomic_DNA"/>
</dbReference>